<proteinExistence type="predicted"/>
<reference evidence="1 2" key="1">
    <citation type="submission" date="2015-10" db="EMBL/GenBank/DDBJ databases">
        <title>Metagenome-Assembled Genomes uncover a global brackish microbiome.</title>
        <authorList>
            <person name="Hugerth L.W."/>
            <person name="Larsson J."/>
            <person name="Alneberg J."/>
            <person name="Lindh M.V."/>
            <person name="Legrand C."/>
            <person name="Pinhassi J."/>
            <person name="Andersson A.F."/>
        </authorList>
    </citation>
    <scope>NUCLEOTIDE SEQUENCE [LARGE SCALE GENOMIC DNA]</scope>
    <source>
        <strain evidence="1">BACL4 MAG-120507-bin80</strain>
    </source>
</reference>
<accession>A0A0R2SD55</accession>
<dbReference type="Proteomes" id="UP000051934">
    <property type="component" value="Unassembled WGS sequence"/>
</dbReference>
<dbReference type="AlphaFoldDB" id="A0A0R2SD55"/>
<comment type="caution">
    <text evidence="1">The sequence shown here is derived from an EMBL/GenBank/DDBJ whole genome shotgun (WGS) entry which is preliminary data.</text>
</comment>
<evidence type="ECO:0000313" key="1">
    <source>
        <dbReference type="EMBL" id="KRO72724.1"/>
    </source>
</evidence>
<gene>
    <name evidence="1" type="ORF">ABR69_08335</name>
</gene>
<sequence>MKKIAKPLLILGFFLLGALLTLRVTGLDPEYMDYTTQEYNERGRMTLPGLWLSGEVVKEPIDNWDWVLDVAHPERGNTIMLETQTWYGIPYSVTILPTPRGDKMYIGGSARDARLARDFPDYKQWWANVENDPRVRLKIDGKIYEMTAALVHDPVELSEVLGRDAITTTIAEDGSEQVVAKWYYWRVFQRNIAQY</sequence>
<organism evidence="1 2">
    <name type="scientific">OM182 bacterium BACL3 MAG-120507-bin80</name>
    <dbReference type="NCBI Taxonomy" id="1655577"/>
    <lineage>
        <taxon>Bacteria</taxon>
        <taxon>Pseudomonadati</taxon>
        <taxon>Pseudomonadota</taxon>
        <taxon>Gammaproteobacteria</taxon>
        <taxon>OMG group</taxon>
        <taxon>OM182 clade</taxon>
    </lineage>
</organism>
<protein>
    <submittedName>
        <fullName evidence="1">Uncharacterized protein</fullName>
    </submittedName>
</protein>
<name>A0A0R2SD55_9GAMM</name>
<evidence type="ECO:0000313" key="2">
    <source>
        <dbReference type="Proteomes" id="UP000051934"/>
    </source>
</evidence>
<dbReference type="EMBL" id="LIBB01000050">
    <property type="protein sequence ID" value="KRO72724.1"/>
    <property type="molecule type" value="Genomic_DNA"/>
</dbReference>